<keyword evidence="3" id="KW-1185">Reference proteome</keyword>
<name>A0A540R6M4_9CORY</name>
<dbReference type="RefSeq" id="WP_066513397.1">
    <property type="nucleotide sequence ID" value="NZ_JADPQA010000005.1"/>
</dbReference>
<dbReference type="InterPro" id="IPR046342">
    <property type="entry name" value="CBS_dom_sf"/>
</dbReference>
<dbReference type="Pfam" id="PF00571">
    <property type="entry name" value="CBS"/>
    <property type="match status" value="1"/>
</dbReference>
<comment type="caution">
    <text evidence="2">The sequence shown here is derived from an EMBL/GenBank/DDBJ whole genome shotgun (WGS) entry which is preliminary data.</text>
</comment>
<dbReference type="Gene3D" id="3.10.580.10">
    <property type="entry name" value="CBS-domain"/>
    <property type="match status" value="1"/>
</dbReference>
<dbReference type="AlphaFoldDB" id="A0A540R6M4"/>
<dbReference type="STRING" id="1686286.GCA_900092335_01926"/>
<dbReference type="EMBL" id="VHIR01000009">
    <property type="protein sequence ID" value="TQE43391.1"/>
    <property type="molecule type" value="Genomic_DNA"/>
</dbReference>
<evidence type="ECO:0000259" key="1">
    <source>
        <dbReference type="Pfam" id="PF00571"/>
    </source>
</evidence>
<proteinExistence type="predicted"/>
<gene>
    <name evidence="2" type="ORF">EJK80_07540</name>
</gene>
<organism evidence="2 3">
    <name type="scientific">Corynebacterium phoceense</name>
    <dbReference type="NCBI Taxonomy" id="1686286"/>
    <lineage>
        <taxon>Bacteria</taxon>
        <taxon>Bacillati</taxon>
        <taxon>Actinomycetota</taxon>
        <taxon>Actinomycetes</taxon>
        <taxon>Mycobacteriales</taxon>
        <taxon>Corynebacteriaceae</taxon>
        <taxon>Corynebacterium</taxon>
    </lineage>
</organism>
<accession>A0A540R6M4</accession>
<dbReference type="Proteomes" id="UP000318080">
    <property type="component" value="Unassembled WGS sequence"/>
</dbReference>
<dbReference type="SUPFAM" id="SSF54631">
    <property type="entry name" value="CBS-domain pair"/>
    <property type="match status" value="1"/>
</dbReference>
<protein>
    <submittedName>
        <fullName evidence="2">CBS domain-containing protein</fullName>
    </submittedName>
</protein>
<reference evidence="2 3" key="1">
    <citation type="submission" date="2019-06" db="EMBL/GenBank/DDBJ databases">
        <title>Draft genome of C. phoceense Strain 272.</title>
        <authorList>
            <person name="Pacheco L.G.C."/>
            <person name="Barberis C.M."/>
            <person name="Almuzara M.N."/>
            <person name="Traglia G.M."/>
            <person name="Santos C.S."/>
            <person name="Rocha D.J.P.G."/>
            <person name="Aguiar E.R.G.R."/>
            <person name="Vay C.A."/>
        </authorList>
    </citation>
    <scope>NUCLEOTIDE SEQUENCE [LARGE SCALE GENOMIC DNA]</scope>
    <source>
        <strain evidence="2 3">272</strain>
    </source>
</reference>
<dbReference type="InterPro" id="IPR000644">
    <property type="entry name" value="CBS_dom"/>
</dbReference>
<sequence length="239" mass="26441">MTHTSAAFFAAFNDIEQHLRSRLNAKNSDSFWWMADRAVERHILSGKQAETLKDYSNLRNAIAHGRYYDGDPIAEPHPRVVESIEGLRDLLTNPPTALRILGGQDVVVLEPNASISQALSLIAQHDFSQIPIYENGSFLQLLTTNVITRWVAADLEDNSQLDAVTVREVLAFGEPADRAVFLDRQATAQEAIDALTDPAKDGTHACAAVMTEHGKKNQSPIRIITPSDLSELIDAVEWE</sequence>
<evidence type="ECO:0000313" key="3">
    <source>
        <dbReference type="Proteomes" id="UP000318080"/>
    </source>
</evidence>
<feature type="domain" description="CBS" evidence="1">
    <location>
        <begin position="105"/>
        <end position="143"/>
    </location>
</feature>
<evidence type="ECO:0000313" key="2">
    <source>
        <dbReference type="EMBL" id="TQE43391.1"/>
    </source>
</evidence>